<dbReference type="SUPFAM" id="SSF57667">
    <property type="entry name" value="beta-beta-alpha zinc fingers"/>
    <property type="match status" value="1"/>
</dbReference>
<dbReference type="PROSITE" id="PS00028">
    <property type="entry name" value="ZINC_FINGER_C2H2_1"/>
    <property type="match status" value="1"/>
</dbReference>
<evidence type="ECO:0000256" key="1">
    <source>
        <dbReference type="ARBA" id="ARBA00004123"/>
    </source>
</evidence>
<keyword evidence="5" id="KW-0479">Metal-binding</keyword>
<proteinExistence type="inferred from homology"/>
<keyword evidence="6 10" id="KW-0863">Zinc-finger</keyword>
<comment type="caution">
    <text evidence="13">The sequence shown here is derived from an EMBL/GenBank/DDBJ whole genome shotgun (WGS) entry which is preliminary data.</text>
</comment>
<keyword evidence="3" id="KW-0963">Cytoplasm</keyword>
<evidence type="ECO:0000256" key="10">
    <source>
        <dbReference type="PROSITE-ProRule" id="PRU00042"/>
    </source>
</evidence>
<keyword evidence="4" id="KW-0690">Ribosome biogenesis</keyword>
<evidence type="ECO:0000256" key="3">
    <source>
        <dbReference type="ARBA" id="ARBA00022490"/>
    </source>
</evidence>
<evidence type="ECO:0000256" key="2">
    <source>
        <dbReference type="ARBA" id="ARBA00004496"/>
    </source>
</evidence>
<dbReference type="InterPro" id="IPR013087">
    <property type="entry name" value="Znf_C2H2_type"/>
</dbReference>
<dbReference type="Pfam" id="PF12171">
    <property type="entry name" value="zf-C2H2_jaz"/>
    <property type="match status" value="1"/>
</dbReference>
<dbReference type="InterPro" id="IPR003604">
    <property type="entry name" value="Matrin/U1-like-C_Znf_C2H2"/>
</dbReference>
<comment type="similarity">
    <text evidence="9">Belongs to the ZNF593/BUD20 C2H2-type zinc-finger protein family.</text>
</comment>
<dbReference type="Proteomes" id="UP001141327">
    <property type="component" value="Unassembled WGS sequence"/>
</dbReference>
<evidence type="ECO:0000259" key="12">
    <source>
        <dbReference type="PROSITE" id="PS50157"/>
    </source>
</evidence>
<dbReference type="Gene3D" id="3.30.160.60">
    <property type="entry name" value="Classic Zinc Finger"/>
    <property type="match status" value="1"/>
</dbReference>
<evidence type="ECO:0000313" key="13">
    <source>
        <dbReference type="EMBL" id="KAJ4458276.1"/>
    </source>
</evidence>
<keyword evidence="14" id="KW-1185">Reference proteome</keyword>
<evidence type="ECO:0000256" key="5">
    <source>
        <dbReference type="ARBA" id="ARBA00022723"/>
    </source>
</evidence>
<keyword evidence="8" id="KW-0539">Nucleus</keyword>
<gene>
    <name evidence="13" type="ORF">PAPYR_6102</name>
</gene>
<dbReference type="PROSITE" id="PS50157">
    <property type="entry name" value="ZINC_FINGER_C2H2_2"/>
    <property type="match status" value="1"/>
</dbReference>
<evidence type="ECO:0000313" key="14">
    <source>
        <dbReference type="Proteomes" id="UP001141327"/>
    </source>
</evidence>
<organism evidence="13 14">
    <name type="scientific">Paratrimastix pyriformis</name>
    <dbReference type="NCBI Taxonomy" id="342808"/>
    <lineage>
        <taxon>Eukaryota</taxon>
        <taxon>Metamonada</taxon>
        <taxon>Preaxostyla</taxon>
        <taxon>Paratrimastigidae</taxon>
        <taxon>Paratrimastix</taxon>
    </lineage>
</organism>
<evidence type="ECO:0000256" key="8">
    <source>
        <dbReference type="ARBA" id="ARBA00023242"/>
    </source>
</evidence>
<evidence type="ECO:0000256" key="11">
    <source>
        <dbReference type="SAM" id="MobiDB-lite"/>
    </source>
</evidence>
<dbReference type="InterPro" id="IPR051879">
    <property type="entry name" value="C2H2-ZF_Maturation_Protein"/>
</dbReference>
<evidence type="ECO:0000256" key="6">
    <source>
        <dbReference type="ARBA" id="ARBA00022771"/>
    </source>
</evidence>
<dbReference type="InterPro" id="IPR036236">
    <property type="entry name" value="Znf_C2H2_sf"/>
</dbReference>
<protein>
    <submittedName>
        <fullName evidence="13">Bud site selection protein 20</fullName>
    </submittedName>
</protein>
<name>A0ABQ8UG92_9EUKA</name>
<keyword evidence="7" id="KW-0862">Zinc</keyword>
<comment type="subcellular location">
    <subcellularLocation>
        <location evidence="2">Cytoplasm</location>
    </subcellularLocation>
    <subcellularLocation>
        <location evidence="1">Nucleus</location>
    </subcellularLocation>
</comment>
<evidence type="ECO:0000256" key="4">
    <source>
        <dbReference type="ARBA" id="ARBA00022517"/>
    </source>
</evidence>
<dbReference type="EMBL" id="JAPMOS010000032">
    <property type="protein sequence ID" value="KAJ4458276.1"/>
    <property type="molecule type" value="Genomic_DNA"/>
</dbReference>
<dbReference type="PANTHER" id="PTHR46095:SF1">
    <property type="entry name" value="ZINC FINGER PROTEIN 593"/>
    <property type="match status" value="1"/>
</dbReference>
<evidence type="ECO:0000256" key="9">
    <source>
        <dbReference type="ARBA" id="ARBA00038064"/>
    </source>
</evidence>
<feature type="compositionally biased region" description="Basic residues" evidence="11">
    <location>
        <begin position="1"/>
        <end position="20"/>
    </location>
</feature>
<sequence>MGRVQARSRKHCATSGHKKAKNDLYGARDLDLVYKDVQKGDRALPRGTDKEDIPGGAQWKCLACGRYFVDEPTLQRHMRTKAHKQRVKDLKEAPPTTADTEMAAGRGRPNNKQPSSATTTSALETEETS</sequence>
<feature type="domain" description="C2H2-type" evidence="12">
    <location>
        <begin position="59"/>
        <end position="88"/>
    </location>
</feature>
<accession>A0ABQ8UG92</accession>
<reference evidence="13" key="1">
    <citation type="journal article" date="2022" name="bioRxiv">
        <title>Genomics of Preaxostyla Flagellates Illuminates Evolutionary Transitions and the Path Towards Mitochondrial Loss.</title>
        <authorList>
            <person name="Novak L.V.F."/>
            <person name="Treitli S.C."/>
            <person name="Pyrih J."/>
            <person name="Halakuc P."/>
            <person name="Pipaliya S.V."/>
            <person name="Vacek V."/>
            <person name="Brzon O."/>
            <person name="Soukal P."/>
            <person name="Eme L."/>
            <person name="Dacks J.B."/>
            <person name="Karnkowska A."/>
            <person name="Elias M."/>
            <person name="Hampl V."/>
        </authorList>
    </citation>
    <scope>NUCLEOTIDE SEQUENCE</scope>
    <source>
        <strain evidence="13">RCP-MX</strain>
    </source>
</reference>
<dbReference type="PANTHER" id="PTHR46095">
    <property type="entry name" value="ZINC FINGER PROTEIN 593"/>
    <property type="match status" value="1"/>
</dbReference>
<evidence type="ECO:0000256" key="7">
    <source>
        <dbReference type="ARBA" id="ARBA00022833"/>
    </source>
</evidence>
<feature type="region of interest" description="Disordered" evidence="11">
    <location>
        <begin position="1"/>
        <end position="21"/>
    </location>
</feature>
<dbReference type="SMART" id="SM00451">
    <property type="entry name" value="ZnF_U1"/>
    <property type="match status" value="1"/>
</dbReference>
<feature type="region of interest" description="Disordered" evidence="11">
    <location>
        <begin position="78"/>
        <end position="129"/>
    </location>
</feature>
<dbReference type="InterPro" id="IPR022755">
    <property type="entry name" value="Znf_C2H2_jaz"/>
</dbReference>